<protein>
    <submittedName>
        <fullName evidence="1">Uncharacterized protein</fullName>
    </submittedName>
</protein>
<proteinExistence type="predicted"/>
<dbReference type="Proteomes" id="UP001347174">
    <property type="component" value="Chromosome"/>
</dbReference>
<gene>
    <name evidence="1" type="ORF">QYQ93_01875</name>
</gene>
<organism evidence="1 2">
    <name type="scientific">Pseudomonas khavaziana</name>
    <dbReference type="NCBI Taxonomy" id="2842351"/>
    <lineage>
        <taxon>Bacteria</taxon>
        <taxon>Pseudomonadati</taxon>
        <taxon>Pseudomonadota</taxon>
        <taxon>Gammaproteobacteria</taxon>
        <taxon>Pseudomonadales</taxon>
        <taxon>Pseudomonadaceae</taxon>
        <taxon>Pseudomonas</taxon>
    </lineage>
</organism>
<dbReference type="EMBL" id="CP129946">
    <property type="protein sequence ID" value="WWA77007.1"/>
    <property type="molecule type" value="Genomic_DNA"/>
</dbReference>
<reference evidence="1 2" key="1">
    <citation type="submission" date="2023-07" db="EMBL/GenBank/DDBJ databases">
        <title>Plant endophyte Pseudomonas khavaziana can be used to control wheat stem rot.</title>
        <authorList>
            <person name="Guo S."/>
            <person name="Shen X."/>
        </authorList>
    </citation>
    <scope>NUCLEOTIDE SEQUENCE [LARGE SCALE GENOMIC DNA]</scope>
    <source>
        <strain evidence="1 2">SR9</strain>
    </source>
</reference>
<sequence length="45" mass="5025">MTSSIDATLRISTAGGCRKRSRDIWGTEALTTLVIATAKFFYEER</sequence>
<accession>A0ABZ2DML0</accession>
<dbReference type="RefSeq" id="WP_288074991.1">
    <property type="nucleotide sequence ID" value="NZ_CP129946.1"/>
</dbReference>
<evidence type="ECO:0000313" key="2">
    <source>
        <dbReference type="Proteomes" id="UP001347174"/>
    </source>
</evidence>
<keyword evidence="2" id="KW-1185">Reference proteome</keyword>
<name>A0ABZ2DML0_9PSED</name>
<evidence type="ECO:0000313" key="1">
    <source>
        <dbReference type="EMBL" id="WWA77007.1"/>
    </source>
</evidence>